<evidence type="ECO:0000256" key="4">
    <source>
        <dbReference type="ARBA" id="ARBA00022723"/>
    </source>
</evidence>
<dbReference type="PANTHER" id="PTHR43705">
    <property type="entry name" value="HYDROXYACYLGLUTATHIONE HYDROLASE"/>
    <property type="match status" value="1"/>
</dbReference>
<dbReference type="GO" id="GO:0019243">
    <property type="term" value="P:methylglyoxal catabolic process to D-lactate via S-lactoyl-glutathione"/>
    <property type="evidence" value="ECO:0007669"/>
    <property type="project" value="UniProtKB-UniRule"/>
</dbReference>
<sequence>MFDILPLRAFNDNYIWLITDTEKRQAVVVDPGDAAPVLTWLDDHPDWRLTDILITHHHNDHTGGIAALKQRSGARVAAPADERIAEVDLPLADNDRLEVLGATFEVLRVPGHTAGHIAFYLAGERPLLFSGDTLFSAGCGRLFEGTPSQMLASLRRLASLPDATEIYCGHEYTLSNLRFAQAVEPDSPAVQEALAETERLRDAQRPTLPSTLGRERHINPFLRTTERSVRQRLQEQREVAADASEDTFFAALRAWKDTF</sequence>
<dbReference type="SMART" id="SM00849">
    <property type="entry name" value="Lactamase_B"/>
    <property type="match status" value="1"/>
</dbReference>
<dbReference type="OrthoDB" id="9802248at2"/>
<dbReference type="AlphaFoldDB" id="A0A0U4HFS7"/>
<dbReference type="UniPathway" id="UPA00619">
    <property type="reaction ID" value="UER00676"/>
</dbReference>
<dbReference type="HAMAP" id="MF_01374">
    <property type="entry name" value="Glyoxalase_2"/>
    <property type="match status" value="1"/>
</dbReference>
<comment type="cofactor">
    <cofactor evidence="7">
        <name>Zn(2+)</name>
        <dbReference type="ChEBI" id="CHEBI:29105"/>
    </cofactor>
    <text evidence="7">Binds 2 Zn(2+) ions per subunit.</text>
</comment>
<comment type="function">
    <text evidence="7">Thiolesterase that catalyzes the hydrolysis of S-D-lactoyl-glutathione to form glutathione and D-lactic acid.</text>
</comment>
<feature type="binding site" evidence="7">
    <location>
        <position position="58"/>
    </location>
    <ligand>
        <name>Zn(2+)</name>
        <dbReference type="ChEBI" id="CHEBI:29105"/>
        <label>1</label>
    </ligand>
</feature>
<evidence type="ECO:0000259" key="8">
    <source>
        <dbReference type="SMART" id="SM00849"/>
    </source>
</evidence>
<dbReference type="Pfam" id="PF00753">
    <property type="entry name" value="Lactamase_B"/>
    <property type="match status" value="1"/>
</dbReference>
<evidence type="ECO:0000256" key="1">
    <source>
        <dbReference type="ARBA" id="ARBA00001623"/>
    </source>
</evidence>
<comment type="pathway">
    <text evidence="2 7">Secondary metabolite metabolism; methylglyoxal degradation; (R)-lactate from methylglyoxal: step 2/2.</text>
</comment>
<dbReference type="Proteomes" id="UP000064137">
    <property type="component" value="Chromosome"/>
</dbReference>
<protein>
    <recommendedName>
        <fullName evidence="7">Hydroxyacylglutathione hydrolase</fullName>
        <ecNumber evidence="7">3.1.2.6</ecNumber>
    </recommendedName>
    <alternativeName>
        <fullName evidence="7">Glyoxalase II</fullName>
        <shortName evidence="7">Glx II</shortName>
    </alternativeName>
</protein>
<dbReference type="Gene3D" id="3.60.15.10">
    <property type="entry name" value="Ribonuclease Z/Hydroxyacylglutathione hydrolase-like"/>
    <property type="match status" value="1"/>
</dbReference>
<feature type="binding site" evidence="7">
    <location>
        <position position="61"/>
    </location>
    <ligand>
        <name>Zn(2+)</name>
        <dbReference type="ChEBI" id="CHEBI:29105"/>
        <label>2</label>
    </ligand>
</feature>
<feature type="binding site" evidence="7">
    <location>
        <position position="112"/>
    </location>
    <ligand>
        <name>Zn(2+)</name>
        <dbReference type="ChEBI" id="CHEBI:29105"/>
        <label>1</label>
    </ligand>
</feature>
<name>A0A0U4HFS7_9PSED</name>
<comment type="similarity">
    <text evidence="3 7">Belongs to the metallo-beta-lactamase superfamily. Glyoxalase II family.</text>
</comment>
<dbReference type="InterPro" id="IPR035680">
    <property type="entry name" value="Clx_II_MBL"/>
</dbReference>
<feature type="binding site" evidence="7">
    <location>
        <position position="170"/>
    </location>
    <ligand>
        <name>Zn(2+)</name>
        <dbReference type="ChEBI" id="CHEBI:29105"/>
        <label>2</label>
    </ligand>
</feature>
<feature type="domain" description="Metallo-beta-lactamase" evidence="8">
    <location>
        <begin position="12"/>
        <end position="170"/>
    </location>
</feature>
<comment type="subunit">
    <text evidence="7">Monomer.</text>
</comment>
<keyword evidence="4 7" id="KW-0479">Metal-binding</keyword>
<dbReference type="PIRSF" id="PIRSF005457">
    <property type="entry name" value="Glx"/>
    <property type="match status" value="1"/>
</dbReference>
<accession>A0A0U4HFS7</accession>
<keyword evidence="6 7" id="KW-0862">Zinc</keyword>
<dbReference type="InterPro" id="IPR001279">
    <property type="entry name" value="Metallo-B-lactamas"/>
</dbReference>
<dbReference type="SUPFAM" id="SSF56281">
    <property type="entry name" value="Metallo-hydrolase/oxidoreductase"/>
    <property type="match status" value="1"/>
</dbReference>
<dbReference type="GO" id="GO:0046872">
    <property type="term" value="F:metal ion binding"/>
    <property type="evidence" value="ECO:0007669"/>
    <property type="project" value="UniProtKB-KW"/>
</dbReference>
<dbReference type="InterPro" id="IPR036866">
    <property type="entry name" value="RibonucZ/Hydroxyglut_hydro"/>
</dbReference>
<feature type="binding site" evidence="7">
    <location>
        <position position="60"/>
    </location>
    <ligand>
        <name>Zn(2+)</name>
        <dbReference type="ChEBI" id="CHEBI:29105"/>
        <label>2</label>
    </ligand>
</feature>
<reference evidence="9 10" key="1">
    <citation type="submission" date="2016-01" db="EMBL/GenBank/DDBJ databases">
        <title>Annotation of Pseudomonas oryzihabitans USDA-ARS-USMARC-56511.</title>
        <authorList>
            <person name="Harhay G.P."/>
            <person name="Harhay D.M."/>
            <person name="Smith T.P.L."/>
            <person name="Bono J.L."/>
            <person name="Heaton M.P."/>
            <person name="Clawson M.L."/>
            <person name="Chitko-Mckown C.G."/>
            <person name="Capik S.F."/>
            <person name="DeDonder K.D."/>
            <person name="Apley M.D."/>
            <person name="Lubbers B.V."/>
            <person name="White B.J."/>
            <person name="Larson R.L."/>
        </authorList>
    </citation>
    <scope>NUCLEOTIDE SEQUENCE [LARGE SCALE GENOMIC DNA]</scope>
    <source>
        <strain evidence="9 10">USDA-ARS-USMARC-56511</strain>
    </source>
</reference>
<dbReference type="Pfam" id="PF16123">
    <property type="entry name" value="HAGH_C"/>
    <property type="match status" value="1"/>
</dbReference>
<gene>
    <name evidence="7" type="primary">gloB</name>
    <name evidence="9" type="ORF">APT59_10930</name>
</gene>
<dbReference type="CDD" id="cd07723">
    <property type="entry name" value="hydroxyacylglutathione_hydrolase_MBL-fold"/>
    <property type="match status" value="1"/>
</dbReference>
<dbReference type="NCBIfam" id="TIGR03413">
    <property type="entry name" value="GSH_gloB"/>
    <property type="match status" value="1"/>
</dbReference>
<evidence type="ECO:0000313" key="10">
    <source>
        <dbReference type="Proteomes" id="UP000064137"/>
    </source>
</evidence>
<dbReference type="PANTHER" id="PTHR43705:SF1">
    <property type="entry name" value="HYDROXYACYLGLUTATHIONE HYDROLASE GLOB"/>
    <property type="match status" value="1"/>
</dbReference>
<dbReference type="EC" id="3.1.2.6" evidence="7"/>
<evidence type="ECO:0000256" key="3">
    <source>
        <dbReference type="ARBA" id="ARBA00006759"/>
    </source>
</evidence>
<comment type="catalytic activity">
    <reaction evidence="1 7">
        <text>an S-(2-hydroxyacyl)glutathione + H2O = a 2-hydroxy carboxylate + glutathione + H(+)</text>
        <dbReference type="Rhea" id="RHEA:21864"/>
        <dbReference type="ChEBI" id="CHEBI:15377"/>
        <dbReference type="ChEBI" id="CHEBI:15378"/>
        <dbReference type="ChEBI" id="CHEBI:57925"/>
        <dbReference type="ChEBI" id="CHEBI:58896"/>
        <dbReference type="ChEBI" id="CHEBI:71261"/>
        <dbReference type="EC" id="3.1.2.6"/>
    </reaction>
</comment>
<feature type="binding site" evidence="7">
    <location>
        <position position="56"/>
    </location>
    <ligand>
        <name>Zn(2+)</name>
        <dbReference type="ChEBI" id="CHEBI:29105"/>
        <label>1</label>
    </ligand>
</feature>
<dbReference type="InterPro" id="IPR050110">
    <property type="entry name" value="Glyoxalase_II_hydrolase"/>
</dbReference>
<organism evidence="9 10">
    <name type="scientific">Pseudomonas oryzihabitans</name>
    <dbReference type="NCBI Taxonomy" id="47885"/>
    <lineage>
        <taxon>Bacteria</taxon>
        <taxon>Pseudomonadati</taxon>
        <taxon>Pseudomonadota</taxon>
        <taxon>Gammaproteobacteria</taxon>
        <taxon>Pseudomonadales</taxon>
        <taxon>Pseudomonadaceae</taxon>
        <taxon>Pseudomonas</taxon>
    </lineage>
</organism>
<evidence type="ECO:0000313" key="9">
    <source>
        <dbReference type="EMBL" id="ALZ84682.1"/>
    </source>
</evidence>
<dbReference type="RefSeq" id="WP_059314872.1">
    <property type="nucleotide sequence ID" value="NZ_CP013987.1"/>
</dbReference>
<feature type="binding site" evidence="7">
    <location>
        <position position="132"/>
    </location>
    <ligand>
        <name>Zn(2+)</name>
        <dbReference type="ChEBI" id="CHEBI:29105"/>
        <label>1</label>
    </ligand>
</feature>
<dbReference type="InterPro" id="IPR017782">
    <property type="entry name" value="Hydroxyacylglutathione_Hdrlase"/>
</dbReference>
<evidence type="ECO:0000256" key="2">
    <source>
        <dbReference type="ARBA" id="ARBA00004963"/>
    </source>
</evidence>
<keyword evidence="5 7" id="KW-0378">Hydrolase</keyword>
<feature type="binding site" evidence="7">
    <location>
        <position position="132"/>
    </location>
    <ligand>
        <name>Zn(2+)</name>
        <dbReference type="ChEBI" id="CHEBI:29105"/>
        <label>2</label>
    </ligand>
</feature>
<dbReference type="EMBL" id="CP013987">
    <property type="protein sequence ID" value="ALZ84682.1"/>
    <property type="molecule type" value="Genomic_DNA"/>
</dbReference>
<dbReference type="InterPro" id="IPR032282">
    <property type="entry name" value="HAGH_C"/>
</dbReference>
<evidence type="ECO:0000256" key="5">
    <source>
        <dbReference type="ARBA" id="ARBA00022801"/>
    </source>
</evidence>
<dbReference type="GO" id="GO:0004416">
    <property type="term" value="F:hydroxyacylglutathione hydrolase activity"/>
    <property type="evidence" value="ECO:0007669"/>
    <property type="project" value="UniProtKB-UniRule"/>
</dbReference>
<evidence type="ECO:0000256" key="6">
    <source>
        <dbReference type="ARBA" id="ARBA00022833"/>
    </source>
</evidence>
<dbReference type="KEGG" id="por:APT59_10930"/>
<proteinExistence type="inferred from homology"/>
<evidence type="ECO:0000256" key="7">
    <source>
        <dbReference type="HAMAP-Rule" id="MF_01374"/>
    </source>
</evidence>